<evidence type="ECO:0000256" key="1">
    <source>
        <dbReference type="SAM" id="Phobius"/>
    </source>
</evidence>
<proteinExistence type="predicted"/>
<keyword evidence="1" id="KW-0812">Transmembrane</keyword>
<gene>
    <name evidence="2" type="primary">orf256</name>
</gene>
<feature type="transmembrane region" description="Helical" evidence="1">
    <location>
        <begin position="177"/>
        <end position="200"/>
    </location>
</feature>
<dbReference type="RefSeq" id="YP_010146931.1">
    <property type="nucleotide sequence ID" value="NC_057071.1"/>
</dbReference>
<name>A0A884P6H3_CYCAE</name>
<keyword evidence="1" id="KW-1133">Transmembrane helix</keyword>
<dbReference type="GeneID" id="67144758"/>
<evidence type="ECO:0000313" key="2">
    <source>
        <dbReference type="EMBL" id="QQP21440.1"/>
    </source>
</evidence>
<accession>A0A884P6H3</accession>
<feature type="transmembrane region" description="Helical" evidence="1">
    <location>
        <begin position="79"/>
        <end position="100"/>
    </location>
</feature>
<feature type="transmembrane region" description="Helical" evidence="1">
    <location>
        <begin position="38"/>
        <end position="59"/>
    </location>
</feature>
<reference evidence="2" key="1">
    <citation type="journal article" date="2020" name="Comput. Struct. Biotechnol. J.">
        <title>Large inverted repeats identified by intra-specific comparison of mitochondrial genomes provide insights into the evolution of Agrocybe aegerita.</title>
        <authorList>
            <person name="Liu X."/>
            <person name="Wu X."/>
            <person name="Tan H."/>
            <person name="Xie B."/>
            <person name="Deng Y."/>
        </authorList>
    </citation>
    <scope>NUCLEOTIDE SEQUENCE</scope>
    <source>
        <strain evidence="2">Ag0067</strain>
    </source>
</reference>
<geneLocation type="mitochondrion" evidence="2"/>
<keyword evidence="2" id="KW-0496">Mitochondrion</keyword>
<feature type="transmembrane region" description="Helical" evidence="1">
    <location>
        <begin position="12"/>
        <end position="32"/>
    </location>
</feature>
<feature type="transmembrane region" description="Helical" evidence="1">
    <location>
        <begin position="230"/>
        <end position="255"/>
    </location>
</feature>
<dbReference type="AlphaFoldDB" id="A0A884P6H3"/>
<sequence length="256" mass="29574">MKTKMKMKKGNSILWIVVVVCLFTGLFIFSFIFDSNRLTGFVVGYIISFLVYLLIYFLFKEYNNWFVNFFKTLNLKDVINVFLFVWGLIVGFNCGIFDSFEINCQGNDDNINNKDIIDNSNNKGTEKDKMESYKNSAMLENSNLNTKTTLDLDAPHTSNLLSWLSDKFEHVDTMGKLAISLLIGKSILLSCLTSITFAIYGDYFLNKFNIEERFPKLANIIKIRRKFQKYYIILNILLMVCVILMEVTFSIAVLAL</sequence>
<keyword evidence="1" id="KW-0472">Membrane</keyword>
<dbReference type="EMBL" id="MT364879">
    <property type="protein sequence ID" value="QQP21440.1"/>
    <property type="molecule type" value="Genomic_DNA"/>
</dbReference>
<organism evidence="2">
    <name type="scientific">Cyclocybe aegerita</name>
    <name type="common">Black poplar mushroom</name>
    <name type="synonym">Agrocybe aegerita</name>
    <dbReference type="NCBI Taxonomy" id="1973307"/>
    <lineage>
        <taxon>Eukaryota</taxon>
        <taxon>Fungi</taxon>
        <taxon>Dikarya</taxon>
        <taxon>Basidiomycota</taxon>
        <taxon>Agaricomycotina</taxon>
        <taxon>Agaricomycetes</taxon>
        <taxon>Agaricomycetidae</taxon>
        <taxon>Agaricales</taxon>
        <taxon>Agaricineae</taxon>
        <taxon>Bolbitiaceae</taxon>
        <taxon>Cyclocybe</taxon>
    </lineage>
</organism>
<protein>
    <submittedName>
        <fullName evidence="2">Uncharacterized protein</fullName>
    </submittedName>
</protein>